<dbReference type="SUPFAM" id="SSF56601">
    <property type="entry name" value="beta-lactamase/transpeptidase-like"/>
    <property type="match status" value="1"/>
</dbReference>
<dbReference type="AlphaFoldDB" id="A0A4D7JJK5"/>
<proteinExistence type="predicted"/>
<reference evidence="3 4" key="1">
    <citation type="submission" date="2018-04" db="EMBL/GenBank/DDBJ databases">
        <title>Complete genome uncultured novel isolate.</title>
        <authorList>
            <person name="Merlino G."/>
        </authorList>
    </citation>
    <scope>NUCLEOTIDE SEQUENCE [LARGE SCALE GENOMIC DNA]</scope>
    <source>
        <strain evidence="4">R1DC9</strain>
    </source>
</reference>
<dbReference type="PROSITE" id="PS50005">
    <property type="entry name" value="TPR"/>
    <property type="match status" value="1"/>
</dbReference>
<evidence type="ECO:0000313" key="3">
    <source>
        <dbReference type="EMBL" id="QCK15781.1"/>
    </source>
</evidence>
<sequence length="456" mass="51569">MKHIFTLLIIITNPFLNAQDYSKNIDSLMNASFKTGVFNGNILVHKGGNLIYSNSFGYADNQKSNLTINHSMPIGSIIKEFSAVSIMVLSEQGKLNINDPLGNYLDFLPSYCQAIKIKHLLNYSSGIISTEGFDITSLKKSLSESTELKFTPGTQYDYNYSNIILRRALIEKISGHQFKVFLKNELLKPLGIDQISQPSNSELHGRMAESFDNDGNTTTFIHDYTKAYYLTADNLHKWLNGLYSGKLINKASLITLGKAFSNNKQSALGNIEIDSAGVLQHYHHGSGNNYEAIIYYSREIELEIILMTNNQNFKLGEIGNAIINIVQNQPFEIPKRSIYLDIREKLNQDFESGIAYYLKIKSDMQDVYDMDNEVNDLKKTAQYLIRREKYTQAISILSIGFITCSISDDQKSAYYELLGDCYTSLGKTESAKIYFKKCLELDTGNRNAQSKLNELI</sequence>
<dbReference type="InterPro" id="IPR001466">
    <property type="entry name" value="Beta-lactam-related"/>
</dbReference>
<feature type="domain" description="Beta-lactamase-related" evidence="2">
    <location>
        <begin position="41"/>
        <end position="313"/>
    </location>
</feature>
<dbReference type="InterPro" id="IPR012338">
    <property type="entry name" value="Beta-lactam/transpept-like"/>
</dbReference>
<dbReference type="PANTHER" id="PTHR46825:SF9">
    <property type="entry name" value="BETA-LACTAMASE-RELATED DOMAIN-CONTAINING PROTEIN"/>
    <property type="match status" value="1"/>
</dbReference>
<dbReference type="InterPro" id="IPR011990">
    <property type="entry name" value="TPR-like_helical_dom_sf"/>
</dbReference>
<dbReference type="Proteomes" id="UP000298616">
    <property type="component" value="Chromosome"/>
</dbReference>
<name>A0A4D7JJK5_9BACT</name>
<evidence type="ECO:0000259" key="2">
    <source>
        <dbReference type="Pfam" id="PF00144"/>
    </source>
</evidence>
<protein>
    <recommendedName>
        <fullName evidence="2">Beta-lactamase-related domain-containing protein</fullName>
    </recommendedName>
</protein>
<organism evidence="3 4">
    <name type="scientific">Mangrovivirga cuniculi</name>
    <dbReference type="NCBI Taxonomy" id="2715131"/>
    <lineage>
        <taxon>Bacteria</taxon>
        <taxon>Pseudomonadati</taxon>
        <taxon>Bacteroidota</taxon>
        <taxon>Cytophagia</taxon>
        <taxon>Cytophagales</taxon>
        <taxon>Mangrovivirgaceae</taxon>
        <taxon>Mangrovivirga</taxon>
    </lineage>
</organism>
<dbReference type="SMART" id="SM00028">
    <property type="entry name" value="TPR"/>
    <property type="match status" value="1"/>
</dbReference>
<dbReference type="InterPro" id="IPR019734">
    <property type="entry name" value="TPR_rpt"/>
</dbReference>
<gene>
    <name evidence="3" type="ORF">DCC35_14015</name>
</gene>
<dbReference type="KEGG" id="fpf:DCC35_14015"/>
<dbReference type="Gene3D" id="3.40.710.10">
    <property type="entry name" value="DD-peptidase/beta-lactamase superfamily"/>
    <property type="match status" value="1"/>
</dbReference>
<dbReference type="Pfam" id="PF00144">
    <property type="entry name" value="Beta-lactamase"/>
    <property type="match status" value="1"/>
</dbReference>
<keyword evidence="1" id="KW-0802">TPR repeat</keyword>
<keyword evidence="4" id="KW-1185">Reference proteome</keyword>
<dbReference type="SUPFAM" id="SSF48452">
    <property type="entry name" value="TPR-like"/>
    <property type="match status" value="1"/>
</dbReference>
<feature type="repeat" description="TPR" evidence="1">
    <location>
        <begin position="412"/>
        <end position="445"/>
    </location>
</feature>
<accession>A0A4D7JJK5</accession>
<dbReference type="Pfam" id="PF13181">
    <property type="entry name" value="TPR_8"/>
    <property type="match status" value="1"/>
</dbReference>
<dbReference type="EMBL" id="CP028923">
    <property type="protein sequence ID" value="QCK15781.1"/>
    <property type="molecule type" value="Genomic_DNA"/>
</dbReference>
<dbReference type="PANTHER" id="PTHR46825">
    <property type="entry name" value="D-ALANYL-D-ALANINE-CARBOXYPEPTIDASE/ENDOPEPTIDASE AMPH"/>
    <property type="match status" value="1"/>
</dbReference>
<dbReference type="InterPro" id="IPR050491">
    <property type="entry name" value="AmpC-like"/>
</dbReference>
<evidence type="ECO:0000256" key="1">
    <source>
        <dbReference type="PROSITE-ProRule" id="PRU00339"/>
    </source>
</evidence>
<dbReference type="Gene3D" id="1.25.40.10">
    <property type="entry name" value="Tetratricopeptide repeat domain"/>
    <property type="match status" value="1"/>
</dbReference>
<dbReference type="RefSeq" id="WP_137091377.1">
    <property type="nucleotide sequence ID" value="NZ_CP028923.1"/>
</dbReference>
<dbReference type="OrthoDB" id="9793489at2"/>
<evidence type="ECO:0000313" key="4">
    <source>
        <dbReference type="Proteomes" id="UP000298616"/>
    </source>
</evidence>